<accession>A0ABY8XN03</accession>
<feature type="transmembrane region" description="Helical" evidence="1">
    <location>
        <begin position="181"/>
        <end position="197"/>
    </location>
</feature>
<protein>
    <submittedName>
        <fullName evidence="3">Arabinofuranosyltransferase</fullName>
    </submittedName>
</protein>
<dbReference type="InterPro" id="IPR058983">
    <property type="entry name" value="AftB_C"/>
</dbReference>
<keyword evidence="1" id="KW-0472">Membrane</keyword>
<feature type="transmembrane region" description="Helical" evidence="1">
    <location>
        <begin position="279"/>
        <end position="296"/>
    </location>
</feature>
<keyword evidence="4" id="KW-1185">Reference proteome</keyword>
<evidence type="ECO:0000259" key="2">
    <source>
        <dbReference type="Pfam" id="PF26371"/>
    </source>
</evidence>
<evidence type="ECO:0000313" key="3">
    <source>
        <dbReference type="EMBL" id="WIV57052.1"/>
    </source>
</evidence>
<organism evidence="3 4">
    <name type="scientific">Amycolatopsis nalaikhensis</name>
    <dbReference type="NCBI Taxonomy" id="715472"/>
    <lineage>
        <taxon>Bacteria</taxon>
        <taxon>Bacillati</taxon>
        <taxon>Actinomycetota</taxon>
        <taxon>Actinomycetes</taxon>
        <taxon>Pseudonocardiales</taxon>
        <taxon>Pseudonocardiaceae</taxon>
        <taxon>Amycolatopsis</taxon>
    </lineage>
</organism>
<evidence type="ECO:0000313" key="4">
    <source>
        <dbReference type="Proteomes" id="UP001227101"/>
    </source>
</evidence>
<feature type="transmembrane region" description="Helical" evidence="1">
    <location>
        <begin position="133"/>
        <end position="150"/>
    </location>
</feature>
<feature type="transmembrane region" description="Helical" evidence="1">
    <location>
        <begin position="305"/>
        <end position="324"/>
    </location>
</feature>
<keyword evidence="1" id="KW-0812">Transmembrane</keyword>
<feature type="transmembrane region" description="Helical" evidence="1">
    <location>
        <begin position="330"/>
        <end position="350"/>
    </location>
</feature>
<proteinExistence type="predicted"/>
<evidence type="ECO:0000256" key="1">
    <source>
        <dbReference type="SAM" id="Phobius"/>
    </source>
</evidence>
<reference evidence="3 4" key="1">
    <citation type="submission" date="2023-06" db="EMBL/GenBank/DDBJ databases">
        <authorList>
            <person name="Oyuntsetseg B."/>
            <person name="Kim S.B."/>
        </authorList>
    </citation>
    <scope>NUCLEOTIDE SEQUENCE [LARGE SCALE GENOMIC DNA]</scope>
    <source>
        <strain evidence="3 4">2-2</strain>
    </source>
</reference>
<dbReference type="EMBL" id="CP127173">
    <property type="protein sequence ID" value="WIV57052.1"/>
    <property type="molecule type" value="Genomic_DNA"/>
</dbReference>
<feature type="transmembrane region" description="Helical" evidence="1">
    <location>
        <begin position="357"/>
        <end position="374"/>
    </location>
</feature>
<feature type="transmembrane region" description="Helical" evidence="1">
    <location>
        <begin position="27"/>
        <end position="45"/>
    </location>
</feature>
<keyword evidence="1" id="KW-1133">Transmembrane helix</keyword>
<name>A0ABY8XN03_9PSEU</name>
<dbReference type="Proteomes" id="UP001227101">
    <property type="component" value="Chromosome"/>
</dbReference>
<feature type="transmembrane region" description="Helical" evidence="1">
    <location>
        <begin position="103"/>
        <end position="121"/>
    </location>
</feature>
<gene>
    <name evidence="3" type="ORF">QP939_51310</name>
</gene>
<sequence length="584" mass="63696">MSTTVADASAGAHAEQPEPGRRHRARIWNWFVLGVTVAVFAVLAWNRRWMSDDGLIVLRTVRQILAGNGPVFNVGERVESNTSTLWTYLLVAFGWIPGLRLEWLAVILGLLCSIGGLLLALDGTRRLAGPTRSTIVAPAGVLVLIALPPFRDFATSGLETGLITLWLGTTWWLLVRHARRTPACPVAVTALVIGLGVLVRPDLALFSAFAGLGLLLLEWRGWRRALLWAAAAAALPIAYQIFRMGYYGLLTPNTALVKEASNAMWSRGWDYLADFTGPYYLWIPLVLCAVLGGLTLRRARIDRPVVIVVAVSLLGGIALALYVIRVGGDFMHGRMLLPALFSLMLPIMVVRLTRATVVPALALGVWAIVATGWLRTDFATAGKPVDETVTIADERVAYVAASHHAHPILAEDFDEFTAIARPINAMLATDRSPAILVQSKEGGWHRYPSTNGRTIATFFNIGGPGMLLPLDMWVHDPIGLANPVAAHTTPYPTRRIGHNKYAGAAWEAAQFARGTPAELIAQGDFTVGSLDAIRRTLACRHNPEMLESVRAPLTAGRFWRNFVHAVGRTGLRYDYDPRVAQTCP</sequence>
<feature type="domain" description="Terminal beta-(1-&gt;2)-arabinofuranosyltransferase C-terminal" evidence="2">
    <location>
        <begin position="453"/>
        <end position="577"/>
    </location>
</feature>
<feature type="transmembrane region" description="Helical" evidence="1">
    <location>
        <begin position="226"/>
        <end position="242"/>
    </location>
</feature>
<feature type="transmembrane region" description="Helical" evidence="1">
    <location>
        <begin position="156"/>
        <end position="174"/>
    </location>
</feature>
<feature type="transmembrane region" description="Helical" evidence="1">
    <location>
        <begin position="203"/>
        <end position="219"/>
    </location>
</feature>
<dbReference type="Pfam" id="PF26371">
    <property type="entry name" value="AftB_C"/>
    <property type="match status" value="1"/>
</dbReference>
<dbReference type="RefSeq" id="WP_285454270.1">
    <property type="nucleotide sequence ID" value="NZ_CP127173.1"/>
</dbReference>